<reference evidence="1" key="1">
    <citation type="submission" date="2014-03" db="EMBL/GenBank/DDBJ databases">
        <title>The sialotranscriptome of Amblyomma triste, Amblyomma parvum and Amblyomma cajennense ticks, uncovered by 454-based RNA-seq.</title>
        <authorList>
            <person name="Garcia G.R."/>
            <person name="Gardinassi L.G."/>
            <person name="Ribeiro J.M."/>
            <person name="Anatriello E."/>
            <person name="Ferreira B.R."/>
            <person name="Moreira H.N."/>
            <person name="Mafra C."/>
            <person name="Olegario M.M."/>
            <person name="Szabo P.J."/>
            <person name="Miranda-Santos I.K."/>
            <person name="Maruyama S.R."/>
        </authorList>
    </citation>
    <scope>NUCLEOTIDE SEQUENCE</scope>
    <source>
        <strain evidence="1">Mato Grasso do Sul</strain>
        <tissue evidence="1">Salivary glands</tissue>
    </source>
</reference>
<feature type="non-terminal residue" evidence="1">
    <location>
        <position position="1"/>
    </location>
</feature>
<dbReference type="AlphaFoldDB" id="A0A023G5A9"/>
<feature type="non-terminal residue" evidence="1">
    <location>
        <position position="196"/>
    </location>
</feature>
<sequence length="196" mass="20075">RACVLLALATSALAGYTGLGYGGLGYGLGYSGLGYGLGYSGLGYGLGYGGLGYGLGYSGFAPSVATVAHAPAVATVAHAAPAVTTVSRSYLALDGVYHPLRAALSSNPTHGRLRPGRATAETGLAPTLGQRPCRGGLAPSQTPGNVASHTPHFPDRLQGRGIRCWARSRFARSYSGNPCWFLFLRLVICLNSAGCL</sequence>
<protein>
    <submittedName>
        <fullName evidence="1">Putative secreted salivary gland peptide ixodes scapularis secreted salivary gland peptide</fullName>
    </submittedName>
</protein>
<organism evidence="1">
    <name type="scientific">Amblyomma triste</name>
    <name type="common">Neotropical tick</name>
    <dbReference type="NCBI Taxonomy" id="251400"/>
    <lineage>
        <taxon>Eukaryota</taxon>
        <taxon>Metazoa</taxon>
        <taxon>Ecdysozoa</taxon>
        <taxon>Arthropoda</taxon>
        <taxon>Chelicerata</taxon>
        <taxon>Arachnida</taxon>
        <taxon>Acari</taxon>
        <taxon>Parasitiformes</taxon>
        <taxon>Ixodida</taxon>
        <taxon>Ixodoidea</taxon>
        <taxon>Ixodidae</taxon>
        <taxon>Amblyomminae</taxon>
        <taxon>Amblyomma</taxon>
    </lineage>
</organism>
<accession>A0A023G5A9</accession>
<evidence type="ECO:0000313" key="1">
    <source>
        <dbReference type="EMBL" id="JAC28080.1"/>
    </source>
</evidence>
<proteinExistence type="evidence at transcript level"/>
<name>A0A023G5A9_AMBTT</name>
<dbReference type="EMBL" id="GBBM01007338">
    <property type="protein sequence ID" value="JAC28080.1"/>
    <property type="molecule type" value="mRNA"/>
</dbReference>